<dbReference type="PANTHER" id="PTHR31157">
    <property type="entry name" value="SCP DOMAIN-CONTAINING PROTEIN"/>
    <property type="match status" value="1"/>
</dbReference>
<keyword evidence="4" id="KW-1185">Reference proteome</keyword>
<keyword evidence="1" id="KW-0732">Signal</keyword>
<dbReference type="OrthoDB" id="7846629at2"/>
<dbReference type="InterPro" id="IPR035940">
    <property type="entry name" value="CAP_sf"/>
</dbReference>
<reference evidence="3 4" key="1">
    <citation type="submission" date="2017-02" db="EMBL/GenBank/DDBJ databases">
        <title>Ketogulonicigenium robustum SPU B003 Genome sequencing and assembly.</title>
        <authorList>
            <person name="Li Y."/>
            <person name="Liu L."/>
            <person name="Wang C."/>
            <person name="Zhang M."/>
            <person name="Zhang T."/>
            <person name="Zhang Y."/>
        </authorList>
    </citation>
    <scope>NUCLEOTIDE SEQUENCE [LARGE SCALE GENOMIC DNA]</scope>
    <source>
        <strain evidence="3 4">SPU_B003</strain>
    </source>
</reference>
<feature type="domain" description="SCP" evidence="2">
    <location>
        <begin position="53"/>
        <end position="167"/>
    </location>
</feature>
<organism evidence="3 4">
    <name type="scientific">Ketogulonicigenium robustum</name>
    <dbReference type="NCBI Taxonomy" id="92947"/>
    <lineage>
        <taxon>Bacteria</taxon>
        <taxon>Pseudomonadati</taxon>
        <taxon>Pseudomonadota</taxon>
        <taxon>Alphaproteobacteria</taxon>
        <taxon>Rhodobacterales</taxon>
        <taxon>Roseobacteraceae</taxon>
        <taxon>Ketogulonicigenium</taxon>
    </lineage>
</organism>
<dbReference type="Proteomes" id="UP000242447">
    <property type="component" value="Chromosome"/>
</dbReference>
<dbReference type="EMBL" id="CP019937">
    <property type="protein sequence ID" value="ARO15671.1"/>
    <property type="molecule type" value="Genomic_DNA"/>
</dbReference>
<dbReference type="AlphaFoldDB" id="A0A1W6P2Q4"/>
<evidence type="ECO:0000259" key="2">
    <source>
        <dbReference type="Pfam" id="PF00188"/>
    </source>
</evidence>
<gene>
    <name evidence="3" type="ORF">BVG79_02331</name>
</gene>
<feature type="signal peptide" evidence="1">
    <location>
        <begin position="1"/>
        <end position="19"/>
    </location>
</feature>
<evidence type="ECO:0000313" key="3">
    <source>
        <dbReference type="EMBL" id="ARO15671.1"/>
    </source>
</evidence>
<dbReference type="PROSITE" id="PS51257">
    <property type="entry name" value="PROKAR_LIPOPROTEIN"/>
    <property type="match status" value="1"/>
</dbReference>
<dbReference type="Pfam" id="PF00188">
    <property type="entry name" value="CAP"/>
    <property type="match status" value="1"/>
</dbReference>
<proteinExistence type="predicted"/>
<dbReference type="SUPFAM" id="SSF55797">
    <property type="entry name" value="PR-1-like"/>
    <property type="match status" value="1"/>
</dbReference>
<dbReference type="PANTHER" id="PTHR31157:SF1">
    <property type="entry name" value="SCP DOMAIN-CONTAINING PROTEIN"/>
    <property type="match status" value="1"/>
</dbReference>
<feature type="chain" id="PRO_5012619525" evidence="1">
    <location>
        <begin position="20"/>
        <end position="171"/>
    </location>
</feature>
<dbReference type="CDD" id="cd05379">
    <property type="entry name" value="CAP_bacterial"/>
    <property type="match status" value="1"/>
</dbReference>
<dbReference type="RefSeq" id="WP_085787036.1">
    <property type="nucleotide sequence ID" value="NZ_CP019937.1"/>
</dbReference>
<evidence type="ECO:0000256" key="1">
    <source>
        <dbReference type="SAM" id="SignalP"/>
    </source>
</evidence>
<dbReference type="STRING" id="92947.BVG79_02331"/>
<dbReference type="InterPro" id="IPR014044">
    <property type="entry name" value="CAP_dom"/>
</dbReference>
<protein>
    <submittedName>
        <fullName evidence="3">SCP-like extracellular protein, putative</fullName>
    </submittedName>
</protein>
<dbReference type="Gene3D" id="3.40.33.10">
    <property type="entry name" value="CAP"/>
    <property type="match status" value="1"/>
</dbReference>
<sequence length="171" mass="18687">MLRRAVLSAILLSTVAACATGNTRARIGPDGLPLPTVYRINSQDAAAIPFRMLDGVNTLRAARGVPAVQLDAQLNAAAATHSRDMAIQNRPWHFGSDGSSPLDRLRRVGYSGQLIGEAISESYENEMQTLSVWMEDPDIRDVILDPSATRMGVAWLQEDAGKIWWTMVIAR</sequence>
<dbReference type="KEGG" id="kro:BVG79_02331"/>
<accession>A0A1W6P2Q4</accession>
<evidence type="ECO:0000313" key="4">
    <source>
        <dbReference type="Proteomes" id="UP000242447"/>
    </source>
</evidence>
<name>A0A1W6P2Q4_9RHOB</name>